<name>A0ABN0RD10_9LIST</name>
<keyword evidence="2" id="KW-1185">Reference proteome</keyword>
<gene>
    <name evidence="1" type="ORF">MFLO_12061</name>
</gene>
<reference evidence="1 2" key="1">
    <citation type="journal article" date="2014" name="Int. J. Syst. Evol. Microbiol.">
        <title>Listeria floridensis sp. nov., Listeria aquatica sp. nov., Listeria cornellensis sp. nov., Listeria riparia sp. nov. and Listeria grandensis sp. nov., from agricultural and natural environments.</title>
        <authorList>
            <person name="den Bakker H.C."/>
            <person name="Warchocki S."/>
            <person name="Wright E.M."/>
            <person name="Allred A.F."/>
            <person name="Ahlstrom C."/>
            <person name="Manuel C.S."/>
            <person name="Stasiewicz M.J."/>
            <person name="Burrell A."/>
            <person name="Roof S."/>
            <person name="Strawn L."/>
            <person name="Fortes E.D."/>
            <person name="Nightingale K.K."/>
            <person name="Kephart D."/>
            <person name="Wiedmann M."/>
        </authorList>
    </citation>
    <scope>NUCLEOTIDE SEQUENCE [LARGE SCALE GENOMIC DNA]</scope>
    <source>
        <strain evidence="1 2">FSL S10-1187</strain>
    </source>
</reference>
<comment type="caution">
    <text evidence="1">The sequence shown here is derived from an EMBL/GenBank/DDBJ whole genome shotgun (WGS) entry which is preliminary data.</text>
</comment>
<organism evidence="1 2">
    <name type="scientific">Listeria floridensis FSL S10-1187</name>
    <dbReference type="NCBI Taxonomy" id="1265817"/>
    <lineage>
        <taxon>Bacteria</taxon>
        <taxon>Bacillati</taxon>
        <taxon>Bacillota</taxon>
        <taxon>Bacilli</taxon>
        <taxon>Bacillales</taxon>
        <taxon>Listeriaceae</taxon>
        <taxon>Listeria</taxon>
    </lineage>
</organism>
<evidence type="ECO:0000313" key="1">
    <source>
        <dbReference type="EMBL" id="EUJ28480.1"/>
    </source>
</evidence>
<dbReference type="Proteomes" id="UP000019249">
    <property type="component" value="Unassembled WGS sequence"/>
</dbReference>
<dbReference type="RefSeq" id="WP_051993610.1">
    <property type="nucleotide sequence ID" value="NZ_AODF01000028.1"/>
</dbReference>
<accession>A0ABN0RD10</accession>
<dbReference type="EMBL" id="AODF01000028">
    <property type="protein sequence ID" value="EUJ28480.1"/>
    <property type="molecule type" value="Genomic_DNA"/>
</dbReference>
<evidence type="ECO:0000313" key="2">
    <source>
        <dbReference type="Proteomes" id="UP000019249"/>
    </source>
</evidence>
<sequence>MNPYVKHLPGSLRAVDQDGNETGLDESFFTGEVLNLPFGDLTEKSGIKKIRFEARVNKVDMDQEVTEKSASVGKNLITNSDPIDFTIASNRPPVVELMDSGKIVGLETPNAPSIRIPGSWRDHDSGWVELYYQIDNGTPQKFLGKQENNPTNVNYNFNLYVKPETLELGKHRVNVYAMDAEGAKSNVDYVDLLVEGRLSFSEISDFEFGLQEIPTENTLIFANKNRGITISDTRGAGGSWSLKARLKKPLVSKEGNQLNGLVFVDEKGNSQPLDTENLIQIKSGETGTEKLQKIEWNEKQGLGIELLPSSYVGEYSGAVEWVLEDTP</sequence>
<proteinExistence type="predicted"/>
<protein>
    <submittedName>
        <fullName evidence="1">Cell surface protein, CscC family</fullName>
    </submittedName>
</protein>